<dbReference type="Proteomes" id="UP000464675">
    <property type="component" value="Chromosome"/>
</dbReference>
<organism evidence="1 4">
    <name type="scientific">Microbulbifer hydrolyticus</name>
    <dbReference type="NCBI Taxonomy" id="48074"/>
    <lineage>
        <taxon>Bacteria</taxon>
        <taxon>Pseudomonadati</taxon>
        <taxon>Pseudomonadota</taxon>
        <taxon>Gammaproteobacteria</taxon>
        <taxon>Cellvibrionales</taxon>
        <taxon>Microbulbiferaceae</taxon>
        <taxon>Microbulbifer</taxon>
    </lineage>
</organism>
<proteinExistence type="predicted"/>
<sequence length="258" mass="29503">MHTVRAAFSTPIFIRDMEDSEAFNERLAGIILDMEASTPGMKRSNIGSWDSKKDFLEWPFEEIRTLKKWIASGVKEVTLKATKNKFNPHTQDMLAHAWANVSRADSYRKIHNHEACTWSGVYYVKSDLVKERSVSSGNIEFLDPRMLCISAELPNSSFGSRVRVVPRAGRLVIFPNWLLHYVNPVEDDSLRICVAFNVKLETKTVRRRAGTMLPMFRQQENVRSQTVESAVEHTDDQIYERITGLEAAQKPRVPSNSD</sequence>
<reference evidence="1 4" key="2">
    <citation type="submission" date="2020-08" db="EMBL/GenBank/DDBJ databases">
        <title>Genomic Encyclopedia of Type Strains, Phase IV (KMG-IV): sequencing the most valuable type-strain genomes for metagenomic binning, comparative biology and taxonomic classification.</title>
        <authorList>
            <person name="Goeker M."/>
        </authorList>
    </citation>
    <scope>NUCLEOTIDE SEQUENCE [LARGE SCALE GENOMIC DNA]</scope>
    <source>
        <strain evidence="1 4">DSM 11525</strain>
    </source>
</reference>
<accession>A0A6P1TAZ6</accession>
<keyword evidence="3" id="KW-1185">Reference proteome</keyword>
<reference evidence="2 3" key="1">
    <citation type="submission" date="2020-01" db="EMBL/GenBank/DDBJ databases">
        <title>The possibility of degradation of plastic by Microbulbifer hydrolyticus IRE-31.</title>
        <authorList>
            <person name="Liu L."/>
        </authorList>
    </citation>
    <scope>NUCLEOTIDE SEQUENCE [LARGE SCALE GENOMIC DNA]</scope>
    <source>
        <strain evidence="2 3">IRE-31</strain>
    </source>
</reference>
<evidence type="ECO:0000313" key="3">
    <source>
        <dbReference type="Proteomes" id="UP000464675"/>
    </source>
</evidence>
<dbReference type="AlphaFoldDB" id="A0A6P1TAZ6"/>
<evidence type="ECO:0000313" key="2">
    <source>
        <dbReference type="EMBL" id="QHQ38760.1"/>
    </source>
</evidence>
<dbReference type="RefSeq" id="WP_161858088.1">
    <property type="nucleotide sequence ID" value="NZ_CP047491.1"/>
</dbReference>
<dbReference type="EMBL" id="CP047491">
    <property type="protein sequence ID" value="QHQ38760.1"/>
    <property type="molecule type" value="Genomic_DNA"/>
</dbReference>
<dbReference type="NCBIfam" id="TIGR02466">
    <property type="entry name" value="TIGR02466 family protein"/>
    <property type="match status" value="1"/>
</dbReference>
<evidence type="ECO:0000313" key="1">
    <source>
        <dbReference type="EMBL" id="MBB5210800.1"/>
    </source>
</evidence>
<dbReference type="Gene3D" id="2.60.120.620">
    <property type="entry name" value="q2cbj1_9rhob like domain"/>
    <property type="match status" value="1"/>
</dbReference>
<name>A0A6P1TAZ6_9GAMM</name>
<dbReference type="InterPro" id="IPR012668">
    <property type="entry name" value="CHP02466"/>
</dbReference>
<gene>
    <name evidence="2" type="ORF">GTQ55_07010</name>
    <name evidence="1" type="ORF">HNQ53_000988</name>
</gene>
<dbReference type="Pfam" id="PF13759">
    <property type="entry name" value="2OG-FeII_Oxy_5"/>
    <property type="match status" value="1"/>
</dbReference>
<dbReference type="OrthoDB" id="549777at2"/>
<dbReference type="EMBL" id="JACHHR010000001">
    <property type="protein sequence ID" value="MBB5210800.1"/>
    <property type="molecule type" value="Genomic_DNA"/>
</dbReference>
<protein>
    <submittedName>
        <fullName evidence="1">Uncharacterized protein (TIGR02466 family)</fullName>
    </submittedName>
</protein>
<dbReference type="Proteomes" id="UP000563601">
    <property type="component" value="Unassembled WGS sequence"/>
</dbReference>
<evidence type="ECO:0000313" key="4">
    <source>
        <dbReference type="Proteomes" id="UP000563601"/>
    </source>
</evidence>